<comment type="caution">
    <text evidence="3">The sequence shown here is derived from an EMBL/GenBank/DDBJ whole genome shotgun (WGS) entry which is preliminary data.</text>
</comment>
<dbReference type="Pfam" id="PF02604">
    <property type="entry name" value="PhdYeFM_antitox"/>
    <property type="match status" value="1"/>
</dbReference>
<evidence type="ECO:0000256" key="2">
    <source>
        <dbReference type="RuleBase" id="RU362080"/>
    </source>
</evidence>
<dbReference type="InterPro" id="IPR051405">
    <property type="entry name" value="phD/YefM_antitoxin"/>
</dbReference>
<dbReference type="Proteomes" id="UP000230859">
    <property type="component" value="Unassembled WGS sequence"/>
</dbReference>
<dbReference type="PANTHER" id="PTHR33713">
    <property type="entry name" value="ANTITOXIN YAFN-RELATED"/>
    <property type="match status" value="1"/>
</dbReference>
<dbReference type="SUPFAM" id="SSF143120">
    <property type="entry name" value="YefM-like"/>
    <property type="match status" value="1"/>
</dbReference>
<dbReference type="InterPro" id="IPR036165">
    <property type="entry name" value="YefM-like_sf"/>
</dbReference>
<evidence type="ECO:0000256" key="1">
    <source>
        <dbReference type="ARBA" id="ARBA00009981"/>
    </source>
</evidence>
<evidence type="ECO:0000313" key="4">
    <source>
        <dbReference type="Proteomes" id="UP000230859"/>
    </source>
</evidence>
<reference evidence="3 4" key="1">
    <citation type="submission" date="2017-09" db="EMBL/GenBank/DDBJ databases">
        <title>Depth-based differentiation of microbial function through sediment-hosted aquifers and enrichment of novel symbionts in the deep terrestrial subsurface.</title>
        <authorList>
            <person name="Probst A.J."/>
            <person name="Ladd B."/>
            <person name="Jarett J.K."/>
            <person name="Geller-Mcgrath D.E."/>
            <person name="Sieber C.M."/>
            <person name="Emerson J.B."/>
            <person name="Anantharaman K."/>
            <person name="Thomas B.C."/>
            <person name="Malmstrom R."/>
            <person name="Stieglmeier M."/>
            <person name="Klingl A."/>
            <person name="Woyke T."/>
            <person name="Ryan C.M."/>
            <person name="Banfield J.F."/>
        </authorList>
    </citation>
    <scope>NUCLEOTIDE SEQUENCE [LARGE SCALE GENOMIC DNA]</scope>
    <source>
        <strain evidence="3">CG11_big_fil_rev_8_21_14_0_20_45_26</strain>
    </source>
</reference>
<dbReference type="Gene3D" id="3.40.1620.10">
    <property type="entry name" value="YefM-like domain"/>
    <property type="match status" value="1"/>
</dbReference>
<protein>
    <recommendedName>
        <fullName evidence="2">Antitoxin</fullName>
    </recommendedName>
</protein>
<name>A0A2H0LNI7_9BACT</name>
<dbReference type="InterPro" id="IPR006442">
    <property type="entry name" value="Antitoxin_Phd/YefM"/>
</dbReference>
<organism evidence="3 4">
    <name type="scientific">Candidatus Abzuiibacterium crystallinum</name>
    <dbReference type="NCBI Taxonomy" id="1974748"/>
    <lineage>
        <taxon>Bacteria</taxon>
        <taxon>Pseudomonadati</taxon>
        <taxon>Candidatus Omnitrophota</taxon>
        <taxon>Candidatus Abzuiibacterium</taxon>
    </lineage>
</organism>
<comment type="function">
    <text evidence="2">Antitoxin component of a type II toxin-antitoxin (TA) system.</text>
</comment>
<gene>
    <name evidence="3" type="ORF">COV74_06660</name>
</gene>
<dbReference type="EMBL" id="PCVY01000057">
    <property type="protein sequence ID" value="PIQ85947.1"/>
    <property type="molecule type" value="Genomic_DNA"/>
</dbReference>
<proteinExistence type="inferred from homology"/>
<dbReference type="NCBIfam" id="TIGR01552">
    <property type="entry name" value="phd_fam"/>
    <property type="match status" value="1"/>
</dbReference>
<dbReference type="AlphaFoldDB" id="A0A2H0LNI7"/>
<sequence length="84" mass="9452">MTTLSASEARQRLFEILRKSVKGHMPIKIMSKSGDAVLISREDYESLLETLELLSTPGMIKSIREAKADIKAGRTKSLRDIFDK</sequence>
<evidence type="ECO:0000313" key="3">
    <source>
        <dbReference type="EMBL" id="PIQ85947.1"/>
    </source>
</evidence>
<dbReference type="PANTHER" id="PTHR33713:SF6">
    <property type="entry name" value="ANTITOXIN YEFM"/>
    <property type="match status" value="1"/>
</dbReference>
<accession>A0A2H0LNI7</accession>
<dbReference type="Gene3D" id="1.10.1220.170">
    <property type="match status" value="1"/>
</dbReference>
<comment type="similarity">
    <text evidence="1 2">Belongs to the phD/YefM antitoxin family.</text>
</comment>